<sequence length="166" mass="19156">MARELVAETATLEAEVKSSYKGLLDTIDALEDSLPIRRGKPENPYRRKRRKKLPSLTNRKKSHADSSSRIEGTPWASPLVEETDRNSFPMRSFSLMDWELDADIRNGLLLMLGLQHKNLVKEQRPSGATIMAWYQDQEMWSTVDSVQRILYTEASWVAWLCRVKMS</sequence>
<keyword evidence="3" id="KW-1185">Reference proteome</keyword>
<evidence type="ECO:0000313" key="2">
    <source>
        <dbReference type="EMBL" id="KAH0456506.1"/>
    </source>
</evidence>
<dbReference type="Proteomes" id="UP000775213">
    <property type="component" value="Unassembled WGS sequence"/>
</dbReference>
<feature type="region of interest" description="Disordered" evidence="1">
    <location>
        <begin position="33"/>
        <end position="78"/>
    </location>
</feature>
<name>A0AAV7GJ81_DENCH</name>
<protein>
    <submittedName>
        <fullName evidence="2">Uncharacterized protein</fullName>
    </submittedName>
</protein>
<dbReference type="AlphaFoldDB" id="A0AAV7GJ81"/>
<proteinExistence type="predicted"/>
<accession>A0AAV7GJ81</accession>
<dbReference type="EMBL" id="JAGFBR010000013">
    <property type="protein sequence ID" value="KAH0456506.1"/>
    <property type="molecule type" value="Genomic_DNA"/>
</dbReference>
<gene>
    <name evidence="2" type="ORF">IEQ34_014413</name>
</gene>
<comment type="caution">
    <text evidence="2">The sequence shown here is derived from an EMBL/GenBank/DDBJ whole genome shotgun (WGS) entry which is preliminary data.</text>
</comment>
<organism evidence="2 3">
    <name type="scientific">Dendrobium chrysotoxum</name>
    <name type="common">Orchid</name>
    <dbReference type="NCBI Taxonomy" id="161865"/>
    <lineage>
        <taxon>Eukaryota</taxon>
        <taxon>Viridiplantae</taxon>
        <taxon>Streptophyta</taxon>
        <taxon>Embryophyta</taxon>
        <taxon>Tracheophyta</taxon>
        <taxon>Spermatophyta</taxon>
        <taxon>Magnoliopsida</taxon>
        <taxon>Liliopsida</taxon>
        <taxon>Asparagales</taxon>
        <taxon>Orchidaceae</taxon>
        <taxon>Epidendroideae</taxon>
        <taxon>Malaxideae</taxon>
        <taxon>Dendrobiinae</taxon>
        <taxon>Dendrobium</taxon>
    </lineage>
</organism>
<evidence type="ECO:0000256" key="1">
    <source>
        <dbReference type="SAM" id="MobiDB-lite"/>
    </source>
</evidence>
<feature type="compositionally biased region" description="Basic residues" evidence="1">
    <location>
        <begin position="46"/>
        <end position="62"/>
    </location>
</feature>
<reference evidence="2 3" key="1">
    <citation type="journal article" date="2021" name="Hortic Res">
        <title>Chromosome-scale assembly of the Dendrobium chrysotoxum genome enhances the understanding of orchid evolution.</title>
        <authorList>
            <person name="Zhang Y."/>
            <person name="Zhang G.Q."/>
            <person name="Zhang D."/>
            <person name="Liu X.D."/>
            <person name="Xu X.Y."/>
            <person name="Sun W.H."/>
            <person name="Yu X."/>
            <person name="Zhu X."/>
            <person name="Wang Z.W."/>
            <person name="Zhao X."/>
            <person name="Zhong W.Y."/>
            <person name="Chen H."/>
            <person name="Yin W.L."/>
            <person name="Huang T."/>
            <person name="Niu S.C."/>
            <person name="Liu Z.J."/>
        </authorList>
    </citation>
    <scope>NUCLEOTIDE SEQUENCE [LARGE SCALE GENOMIC DNA]</scope>
    <source>
        <strain evidence="2">Lindl</strain>
    </source>
</reference>
<evidence type="ECO:0000313" key="3">
    <source>
        <dbReference type="Proteomes" id="UP000775213"/>
    </source>
</evidence>